<dbReference type="RefSeq" id="WP_303276020.1">
    <property type="nucleotide sequence ID" value="NZ_JAUOEK010000020.1"/>
</dbReference>
<organism evidence="1 2">
    <name type="scientific">Flavivirga aquimarina</name>
    <dbReference type="NCBI Taxonomy" id="2027862"/>
    <lineage>
        <taxon>Bacteria</taxon>
        <taxon>Pseudomonadati</taxon>
        <taxon>Bacteroidota</taxon>
        <taxon>Flavobacteriia</taxon>
        <taxon>Flavobacteriales</taxon>
        <taxon>Flavobacteriaceae</taxon>
        <taxon>Flavivirga</taxon>
    </lineage>
</organism>
<dbReference type="SUPFAM" id="SSF53254">
    <property type="entry name" value="Phosphoglycerate mutase-like"/>
    <property type="match status" value="1"/>
</dbReference>
<dbReference type="Proteomes" id="UP001176883">
    <property type="component" value="Unassembled WGS sequence"/>
</dbReference>
<protein>
    <submittedName>
        <fullName evidence="1">Histidine phosphatase family protein</fullName>
    </submittedName>
</protein>
<dbReference type="Pfam" id="PF00300">
    <property type="entry name" value="His_Phos_1"/>
    <property type="match status" value="1"/>
</dbReference>
<dbReference type="EMBL" id="JAUOEK010000020">
    <property type="protein sequence ID" value="MDO5968340.1"/>
    <property type="molecule type" value="Genomic_DNA"/>
</dbReference>
<sequence length="264" mass="29777">MKIISIFRVLLVLTIIMFGTNKSYAQLKIYYIRHVEGGHNVKKNWEKHSEIPKDQWPAYVGDPNIFTPMGKGQLVRVPIKLKKYQFDFIASSPIWRTRNTILPYMKEVGTKGEVWPELAEQRASALILSADLPVPIDPILGAGRLIELPPEELPYFSLREDGKNQFKAPKVGTTREHDERSSAAARLVIQKVLDMIQDRFGGTDKTILLAGHGSSGKAVLRMLTKDPLLDLPAISNTGIWMVEEQPNGEFKLMIYNDVPLGNKN</sequence>
<dbReference type="Gene3D" id="3.40.50.1240">
    <property type="entry name" value="Phosphoglycerate mutase-like"/>
    <property type="match status" value="1"/>
</dbReference>
<keyword evidence="2" id="KW-1185">Reference proteome</keyword>
<reference evidence="1" key="1">
    <citation type="submission" date="2023-07" db="EMBL/GenBank/DDBJ databases">
        <title>Two novel species in the genus Flavivirga.</title>
        <authorList>
            <person name="Kwon K."/>
        </authorList>
    </citation>
    <scope>NUCLEOTIDE SEQUENCE</scope>
    <source>
        <strain evidence="1">KCTC 52353</strain>
    </source>
</reference>
<dbReference type="InterPro" id="IPR013078">
    <property type="entry name" value="His_Pase_superF_clade-1"/>
</dbReference>
<proteinExistence type="predicted"/>
<gene>
    <name evidence="1" type="ORF">Q4Q35_00835</name>
</gene>
<dbReference type="InterPro" id="IPR029033">
    <property type="entry name" value="His_PPase_superfam"/>
</dbReference>
<name>A0ABT8W5E9_9FLAO</name>
<comment type="caution">
    <text evidence="1">The sequence shown here is derived from an EMBL/GenBank/DDBJ whole genome shotgun (WGS) entry which is preliminary data.</text>
</comment>
<evidence type="ECO:0000313" key="2">
    <source>
        <dbReference type="Proteomes" id="UP001176883"/>
    </source>
</evidence>
<evidence type="ECO:0000313" key="1">
    <source>
        <dbReference type="EMBL" id="MDO5968340.1"/>
    </source>
</evidence>
<accession>A0ABT8W5E9</accession>